<dbReference type="EMBL" id="RHFK02000804">
    <property type="protein sequence ID" value="TWW53121.1"/>
    <property type="molecule type" value="Genomic_DNA"/>
</dbReference>
<evidence type="ECO:0000256" key="3">
    <source>
        <dbReference type="PROSITE-ProRule" id="PRU00104"/>
    </source>
</evidence>
<evidence type="ECO:0000256" key="4">
    <source>
        <dbReference type="SAM" id="MobiDB-lite"/>
    </source>
</evidence>
<evidence type="ECO:0000259" key="5">
    <source>
        <dbReference type="PROSITE" id="PS50237"/>
    </source>
</evidence>
<dbReference type="InterPro" id="IPR000569">
    <property type="entry name" value="HECT_dom"/>
</dbReference>
<evidence type="ECO:0000256" key="2">
    <source>
        <dbReference type="ARBA" id="ARBA00022786"/>
    </source>
</evidence>
<keyword evidence="2 3" id="KW-0833">Ubl conjugation pathway</keyword>
<dbReference type="GO" id="GO:0004842">
    <property type="term" value="F:ubiquitin-protein transferase activity"/>
    <property type="evidence" value="ECO:0007669"/>
    <property type="project" value="InterPro"/>
</dbReference>
<comment type="caution">
    <text evidence="6">The sequence shown here is derived from an EMBL/GenBank/DDBJ whole genome shotgun (WGS) entry which is preliminary data.</text>
</comment>
<dbReference type="Gene3D" id="3.90.1750.10">
    <property type="entry name" value="Hect, E3 ligase catalytic domains"/>
    <property type="match status" value="1"/>
</dbReference>
<evidence type="ECO:0000313" key="7">
    <source>
        <dbReference type="Proteomes" id="UP000324091"/>
    </source>
</evidence>
<keyword evidence="7" id="KW-1185">Reference proteome</keyword>
<dbReference type="AlphaFoldDB" id="A0A5C6MEY2"/>
<dbReference type="Proteomes" id="UP000324091">
    <property type="component" value="Unassembled WGS sequence"/>
</dbReference>
<name>A0A5C6MEY2_9TELE</name>
<dbReference type="InterPro" id="IPR035983">
    <property type="entry name" value="Hect_E3_ubiquitin_ligase"/>
</dbReference>
<gene>
    <name evidence="6" type="ORF">D4764_0180890</name>
</gene>
<sequence>MIGAPRGPAFRLRDQSEGFPVYTSLPQTEEPAVPGTSQATVSQQPVNVKRTDKHLPSYKQFLDYRNSKSNERQSYSYGGRHRAKERKHVQIIHGTMVRHETFLKPLRGRTLPLFVDPDIEAPDILSKAVQKMRTFRQDTPEGTYVLLYPDCSEIDSRRPYARPSYWARMIGAPRGPAFRLRDQSEGFPVYTSLPQTEEPAVPGTSQATVSQQPVNVKRTDKHLPSYKQFLDYRNSKSNERQSYSYGGRHRAKERKHVQINIGTMVRHETFLKPLRGRTLPLFVDPDIEAPDILSKAVQKMRTFHQDTPEGTYVLLYPDCSEVIHVPGSERPFKLAEYKQELGRPYSRITFFICLERHFQAVESDSDSEIVLTSRSSAEFNQADTVVFEPQNQSTPQNIPEHERDAPGHSSTIQPGQIVISDGESMDGPEANPATTSCYSNYTDLYAPDVEDMDEDLVAVDVENLEHTAVEEMNITLPDIVANLSLPIDHKRVSRFNLSRANVWDGAVRGFKRTTYTEQCDMLVRFTDDAGFFEEGIDTGGPRREFLTLLMRHLKDRPIFDGPDGHRFLVYNAKAVREDEYFIAGKMIAVSVVHGGPGPHFLSEDLVQYLAGRPSFKSTVDAITDEEIRTVLREIENAASLDALQECIMRHSTVFQTAGCLRHLTSVEEKKDLVADYVR</sequence>
<feature type="domain" description="HECT" evidence="5">
    <location>
        <begin position="512"/>
        <end position="553"/>
    </location>
</feature>
<evidence type="ECO:0000256" key="1">
    <source>
        <dbReference type="ARBA" id="ARBA00022679"/>
    </source>
</evidence>
<protein>
    <submittedName>
        <fullName evidence="6">G2/M phase-specific E3 ubiquitin-protein ligase</fullName>
    </submittedName>
</protein>
<dbReference type="PROSITE" id="PS50237">
    <property type="entry name" value="HECT"/>
    <property type="match status" value="1"/>
</dbReference>
<organism evidence="6 7">
    <name type="scientific">Takifugu flavidus</name>
    <name type="common">sansaifugu</name>
    <dbReference type="NCBI Taxonomy" id="433684"/>
    <lineage>
        <taxon>Eukaryota</taxon>
        <taxon>Metazoa</taxon>
        <taxon>Chordata</taxon>
        <taxon>Craniata</taxon>
        <taxon>Vertebrata</taxon>
        <taxon>Euteleostomi</taxon>
        <taxon>Actinopterygii</taxon>
        <taxon>Neopterygii</taxon>
        <taxon>Teleostei</taxon>
        <taxon>Neoteleostei</taxon>
        <taxon>Acanthomorphata</taxon>
        <taxon>Eupercaria</taxon>
        <taxon>Tetraodontiformes</taxon>
        <taxon>Tetradontoidea</taxon>
        <taxon>Tetraodontidae</taxon>
        <taxon>Takifugu</taxon>
    </lineage>
</organism>
<proteinExistence type="predicted"/>
<evidence type="ECO:0000313" key="6">
    <source>
        <dbReference type="EMBL" id="TWW53121.1"/>
    </source>
</evidence>
<feature type="region of interest" description="Disordered" evidence="4">
    <location>
        <begin position="1"/>
        <end position="43"/>
    </location>
</feature>
<dbReference type="SUPFAM" id="SSF56204">
    <property type="entry name" value="Hect, E3 ligase catalytic domain"/>
    <property type="match status" value="1"/>
</dbReference>
<keyword evidence="1" id="KW-0808">Transferase</keyword>
<comment type="caution">
    <text evidence="3">Lacks conserved residue(s) required for the propagation of feature annotation.</text>
</comment>
<reference evidence="6 7" key="1">
    <citation type="submission" date="2019-04" db="EMBL/GenBank/DDBJ databases">
        <title>Chromosome genome assembly for Takifugu flavidus.</title>
        <authorList>
            <person name="Xiao S."/>
        </authorList>
    </citation>
    <scope>NUCLEOTIDE SEQUENCE [LARGE SCALE GENOMIC DNA]</scope>
    <source>
        <strain evidence="6">HTHZ2018</strain>
        <tissue evidence="6">Muscle</tissue>
    </source>
</reference>
<feature type="region of interest" description="Disordered" evidence="4">
    <location>
        <begin position="391"/>
        <end position="411"/>
    </location>
</feature>
<accession>A0A5C6MEY2</accession>